<proteinExistence type="predicted"/>
<name>A0A5K1CTU0_9MAGN</name>
<sequence>MRRFATARRGMEGRDGATYVSLLAGGRERA</sequence>
<accession>A0A5K1CTU0</accession>
<dbReference type="AlphaFoldDB" id="A0A5K1CTU0"/>
<reference evidence="1" key="1">
    <citation type="submission" date="2019-09" db="EMBL/GenBank/DDBJ databases">
        <authorList>
            <person name="Zhang L."/>
        </authorList>
    </citation>
    <scope>NUCLEOTIDE SEQUENCE</scope>
</reference>
<gene>
    <name evidence="1" type="ORF">NYM_LOCUS17340</name>
</gene>
<dbReference type="Gramene" id="NC4G0046910.1">
    <property type="protein sequence ID" value="NC4G0046910.1:cds"/>
    <property type="gene ID" value="NC4G0046910"/>
</dbReference>
<evidence type="ECO:0000313" key="1">
    <source>
        <dbReference type="EMBL" id="VVW27151.1"/>
    </source>
</evidence>
<dbReference type="EMBL" id="LR721782">
    <property type="protein sequence ID" value="VVW27151.1"/>
    <property type="molecule type" value="Genomic_DNA"/>
</dbReference>
<protein>
    <submittedName>
        <fullName evidence="1">Uncharacterized protein</fullName>
    </submittedName>
</protein>
<organism evidence="1">
    <name type="scientific">Nymphaea colorata</name>
    <name type="common">pocket water lily</name>
    <dbReference type="NCBI Taxonomy" id="210225"/>
    <lineage>
        <taxon>Eukaryota</taxon>
        <taxon>Viridiplantae</taxon>
        <taxon>Streptophyta</taxon>
        <taxon>Embryophyta</taxon>
        <taxon>Tracheophyta</taxon>
        <taxon>Spermatophyta</taxon>
        <taxon>Magnoliopsida</taxon>
        <taxon>Nymphaeales</taxon>
        <taxon>Nymphaeaceae</taxon>
        <taxon>Nymphaea</taxon>
    </lineage>
</organism>